<dbReference type="RefSeq" id="WP_128500802.1">
    <property type="nucleotide sequence ID" value="NZ_CP035107.1"/>
</dbReference>
<dbReference type="OrthoDB" id="1275288at2"/>
<dbReference type="InterPro" id="IPR008160">
    <property type="entry name" value="Collagen"/>
</dbReference>
<evidence type="ECO:0000313" key="3">
    <source>
        <dbReference type="EMBL" id="QAR30304.1"/>
    </source>
</evidence>
<feature type="chain" id="PRO_5018584063" description="Collagen-like protein" evidence="2">
    <location>
        <begin position="19"/>
        <end position="591"/>
    </location>
</feature>
<dbReference type="EMBL" id="CP035107">
    <property type="protein sequence ID" value="QAR30304.1"/>
    <property type="molecule type" value="Genomic_DNA"/>
</dbReference>
<evidence type="ECO:0000256" key="1">
    <source>
        <dbReference type="SAM" id="MobiDB-lite"/>
    </source>
</evidence>
<keyword evidence="2" id="KW-0732">Signal</keyword>
<dbReference type="PANTHER" id="PTHR24637">
    <property type="entry name" value="COLLAGEN"/>
    <property type="match status" value="1"/>
</dbReference>
<feature type="signal peptide" evidence="2">
    <location>
        <begin position="1"/>
        <end position="18"/>
    </location>
</feature>
<reference evidence="3 4" key="1">
    <citation type="submission" date="2019-01" db="EMBL/GenBank/DDBJ databases">
        <title>Whole Genome of Ornithobacterium rhinotracheale FARPER-174b.</title>
        <authorList>
            <person name="Tataje-Lavanda L.A."/>
            <person name="Montalvan A."/>
            <person name="Montesinos R."/>
            <person name="Zimic M."/>
            <person name="Fernandez-Sanchez M."/>
            <person name="Fernandez-Diaz M."/>
        </authorList>
    </citation>
    <scope>NUCLEOTIDE SEQUENCE [LARGE SCALE GENOMIC DNA]</scope>
    <source>
        <strain evidence="3 4">FARPER-174b</strain>
    </source>
</reference>
<name>A0A3R5WYV8_ORNRH</name>
<evidence type="ECO:0000313" key="4">
    <source>
        <dbReference type="Proteomes" id="UP000287701"/>
    </source>
</evidence>
<feature type="compositionally biased region" description="Polar residues" evidence="1">
    <location>
        <begin position="169"/>
        <end position="180"/>
    </location>
</feature>
<dbReference type="PANTHER" id="PTHR24637:SF421">
    <property type="entry name" value="CUTICLE COLLAGEN DPY-2"/>
    <property type="match status" value="1"/>
</dbReference>
<accession>A0A3R5WYV8</accession>
<organism evidence="3 4">
    <name type="scientific">Ornithobacterium rhinotracheale</name>
    <dbReference type="NCBI Taxonomy" id="28251"/>
    <lineage>
        <taxon>Bacteria</taxon>
        <taxon>Pseudomonadati</taxon>
        <taxon>Bacteroidota</taxon>
        <taxon>Flavobacteriia</taxon>
        <taxon>Flavobacteriales</taxon>
        <taxon>Weeksellaceae</taxon>
        <taxon>Ornithobacterium</taxon>
    </lineage>
</organism>
<proteinExistence type="predicted"/>
<feature type="region of interest" description="Disordered" evidence="1">
    <location>
        <begin position="169"/>
        <end position="261"/>
    </location>
</feature>
<feature type="compositionally biased region" description="Low complexity" evidence="1">
    <location>
        <begin position="182"/>
        <end position="205"/>
    </location>
</feature>
<evidence type="ECO:0008006" key="5">
    <source>
        <dbReference type="Google" id="ProtNLM"/>
    </source>
</evidence>
<sequence>MKKYILLGAVGLSLSTYAQIRTNKDISQNTISSQTPFLDASSSVAWNKSTNIGKGLVFPRTDLTQLKTMIAVPNGIISAYPHRLDGMLVYNTATGTSGIGNVQVKPGFYYYENKSNSLNGGTWKAMGAGASIKGEDGKSLLSGTTAPNTSTGKVGDFYINTTTNQIYGPKTSSSWGSPTSLVGPQGPVGARGPQGVAGPVGPAGPKGEKGDAGPRGLTGVQGPQGPRGVAGPVGAQGPKGDTGTKGDRGPAGPKGDTGVVNATRGVTYDAGSKTVSLPAGTSTSQVLKWNGSAWAPATDANTTYKGSTSIALSGNSFQREALTGDVSAAKNNNSVTVTKIQGKSVASTAPSNGQVLKWNGSAWAPATDANSDTNIYKNNGTLSANRTVTMDGKTLTFNGTNAQIKVPQMQERPATENVSGVVMSADGTLKKDTGWWRLGDGDVDTDRITNQSTIYFQNGTLEIDGKNATISAGAFYTDLIENGPLHLRFRDEDSNYDLLIHHVNFKFNAEHLIGLKKGVKKNVNKDKNDAWGSPLYDIEVKNINLLGSLSSFTFEWGGGHYQTTNSSMVYPRLGADDKISTFLGRVIAIKY</sequence>
<protein>
    <recommendedName>
        <fullName evidence="5">Collagen-like protein</fullName>
    </recommendedName>
</protein>
<dbReference type="AlphaFoldDB" id="A0A3R5WYV8"/>
<dbReference type="Proteomes" id="UP000287701">
    <property type="component" value="Chromosome"/>
</dbReference>
<evidence type="ECO:0000256" key="2">
    <source>
        <dbReference type="SAM" id="SignalP"/>
    </source>
</evidence>
<gene>
    <name evidence="3" type="ORF">EQP59_02475</name>
</gene>
<dbReference type="Pfam" id="PF01391">
    <property type="entry name" value="Collagen"/>
    <property type="match status" value="1"/>
</dbReference>